<dbReference type="PRINTS" id="PR00038">
    <property type="entry name" value="HTHLUXR"/>
</dbReference>
<dbReference type="Gene3D" id="1.25.40.10">
    <property type="entry name" value="Tetratricopeptide repeat domain"/>
    <property type="match status" value="1"/>
</dbReference>
<dbReference type="SUPFAM" id="SSF48452">
    <property type="entry name" value="TPR-like"/>
    <property type="match status" value="1"/>
</dbReference>
<dbReference type="EMBL" id="CP008947">
    <property type="protein sequence ID" value="AII05713.1"/>
    <property type="molecule type" value="Genomic_DNA"/>
</dbReference>
<dbReference type="Gene3D" id="1.10.10.10">
    <property type="entry name" value="Winged helix-like DNA-binding domain superfamily/Winged helix DNA-binding domain"/>
    <property type="match status" value="1"/>
</dbReference>
<dbReference type="AlphaFoldDB" id="A0A076EKC0"/>
<dbReference type="SMART" id="SM00421">
    <property type="entry name" value="HTH_LUXR"/>
    <property type="match status" value="1"/>
</dbReference>
<evidence type="ECO:0000313" key="3">
    <source>
        <dbReference type="Proteomes" id="UP000028488"/>
    </source>
</evidence>
<gene>
    <name evidence="2" type="ORF">EP51_14290</name>
</gene>
<dbReference type="InterPro" id="IPR000792">
    <property type="entry name" value="Tscrpt_reg_LuxR_C"/>
</dbReference>
<dbReference type="CDD" id="cd06170">
    <property type="entry name" value="LuxR_C_like"/>
    <property type="match status" value="1"/>
</dbReference>
<dbReference type="PANTHER" id="PTHR47691:SF3">
    <property type="entry name" value="HTH-TYPE TRANSCRIPTIONAL REGULATOR RV0890C-RELATED"/>
    <property type="match status" value="1"/>
</dbReference>
<dbReference type="InterPro" id="IPR049945">
    <property type="entry name" value="AAA_22"/>
</dbReference>
<dbReference type="GO" id="GO:0006355">
    <property type="term" value="P:regulation of DNA-templated transcription"/>
    <property type="evidence" value="ECO:0007669"/>
    <property type="project" value="InterPro"/>
</dbReference>
<dbReference type="PANTHER" id="PTHR47691">
    <property type="entry name" value="REGULATOR-RELATED"/>
    <property type="match status" value="1"/>
</dbReference>
<dbReference type="PRINTS" id="PR00364">
    <property type="entry name" value="DISEASERSIST"/>
</dbReference>
<reference evidence="2 3" key="1">
    <citation type="submission" date="2014-07" db="EMBL/GenBank/DDBJ databases">
        <title>Genome Sequence of Rhodococcus opacus Strain R7, a Biodegrader of Mono- and Polycyclic Aromatic Hydrocarbons.</title>
        <authorList>
            <person name="Di Gennaro P."/>
            <person name="Zampolli J."/>
            <person name="Presti I."/>
            <person name="Cappelletti M."/>
            <person name="D'Ursi P."/>
            <person name="Orro A."/>
            <person name="Mezzelani A."/>
            <person name="Milanesi L."/>
        </authorList>
    </citation>
    <scope>NUCLEOTIDE SEQUENCE [LARGE SCALE GENOMIC DNA]</scope>
    <source>
        <strain evidence="2 3">R7</strain>
    </source>
</reference>
<proteinExistence type="predicted"/>
<dbReference type="SUPFAM" id="SSF46894">
    <property type="entry name" value="C-terminal effector domain of the bipartite response regulators"/>
    <property type="match status" value="1"/>
</dbReference>
<name>A0A076EKC0_RHOOP</name>
<accession>A0A076EKC0</accession>
<evidence type="ECO:0000313" key="2">
    <source>
        <dbReference type="EMBL" id="AII05713.1"/>
    </source>
</evidence>
<dbReference type="eggNOG" id="COG3903">
    <property type="taxonomic scope" value="Bacteria"/>
</dbReference>
<dbReference type="Pfam" id="PF00196">
    <property type="entry name" value="GerE"/>
    <property type="match status" value="1"/>
</dbReference>
<dbReference type="SUPFAM" id="SSF52540">
    <property type="entry name" value="P-loop containing nucleoside triphosphate hydrolases"/>
    <property type="match status" value="1"/>
</dbReference>
<dbReference type="GO" id="GO:0003677">
    <property type="term" value="F:DNA binding"/>
    <property type="evidence" value="ECO:0007669"/>
    <property type="project" value="InterPro"/>
</dbReference>
<evidence type="ECO:0000259" key="1">
    <source>
        <dbReference type="PROSITE" id="PS50043"/>
    </source>
</evidence>
<dbReference type="InterPro" id="IPR036388">
    <property type="entry name" value="WH-like_DNA-bd_sf"/>
</dbReference>
<protein>
    <recommendedName>
        <fullName evidence="1">HTH luxR-type domain-containing protein</fullName>
    </recommendedName>
</protein>
<dbReference type="eggNOG" id="COG2197">
    <property type="taxonomic scope" value="Bacteria"/>
</dbReference>
<dbReference type="Proteomes" id="UP000028488">
    <property type="component" value="Chromosome"/>
</dbReference>
<dbReference type="InterPro" id="IPR011990">
    <property type="entry name" value="TPR-like_helical_dom_sf"/>
</dbReference>
<dbReference type="InterPro" id="IPR016032">
    <property type="entry name" value="Sig_transdc_resp-reg_C-effctor"/>
</dbReference>
<sequence length="767" mass="83708">MPAPVTTFIGRTAEIAEIADVMRSARLVTLVGMGGVGKTRLALSVAAEHDDPVWLVNLEHLTDESLLWETVSAALGVSPHPSQGVEAQLSNYLSTRRLLLVLDNCEHILEACATLVSRLLGSAPELKVLATSRTALDVPGEHVVTVAPLAVPLTDGLDADSKYEPDAIRDVESVQLFLDRARSQNSAFVLDHDNAAAIAQLCAQLEGLPLAIELAANRLRALGVKQVLERLGNRFAILSGTMKSIPPRQRTLKALVDWSYELCTPAQQQLWARLSVFSGTFGLDAAESVCAGTDVSSDDLLTLIDQLVAQSILIASHPGSVVRYRMLETIREYGREQLRSTGTQDTYRRRHSFFYLDLARECVHNWCGPHQAASLARLRVEHQNLRAALQWMLTTPGHGDKGLALASALRFHWVVNGMLSEGRRWLASALAASPSWTATRAEGLWVAAWAATLQGDLETAETLREECLAVTGLIGDYVNEAYAVQLHAAAALFAGQLPEAIELYDTAAEMHERQRNPSGVLLILFQNAIALTYTDQSSRARAVSQRALAISDAYGEQWARSYTRWAMGVEEWLHGSVEVAEQHSLAALAIADVFYDRVCTGVVVDTLACIAVTRRHYVRAAVLLGVAKTVWEPLGTTISALGVHSAEHHRRCERGAREELGEDVFEHYFTAGRDYDPSAAIPWILTGLDLAAVHPQTPTFAPNVLDVLTKREKEVADLLARGMSNREMADHLVVSRRTIEGHMENILSKLGCASRGQVIALIAASGR</sequence>
<feature type="domain" description="HTH luxR-type" evidence="1">
    <location>
        <begin position="701"/>
        <end position="766"/>
    </location>
</feature>
<organism evidence="2 3">
    <name type="scientific">Rhodococcus opacus</name>
    <name type="common">Nocardia opaca</name>
    <dbReference type="NCBI Taxonomy" id="37919"/>
    <lineage>
        <taxon>Bacteria</taxon>
        <taxon>Bacillati</taxon>
        <taxon>Actinomycetota</taxon>
        <taxon>Actinomycetes</taxon>
        <taxon>Mycobacteriales</taxon>
        <taxon>Nocardiaceae</taxon>
        <taxon>Rhodococcus</taxon>
    </lineage>
</organism>
<dbReference type="GO" id="GO:0016887">
    <property type="term" value="F:ATP hydrolysis activity"/>
    <property type="evidence" value="ECO:0007669"/>
    <property type="project" value="InterPro"/>
</dbReference>
<dbReference type="PROSITE" id="PS50043">
    <property type="entry name" value="HTH_LUXR_2"/>
    <property type="match status" value="1"/>
</dbReference>
<dbReference type="InterPro" id="IPR027417">
    <property type="entry name" value="P-loop_NTPase"/>
</dbReference>
<dbReference type="Gene3D" id="3.40.50.300">
    <property type="entry name" value="P-loop containing nucleotide triphosphate hydrolases"/>
    <property type="match status" value="1"/>
</dbReference>
<dbReference type="Pfam" id="PF13401">
    <property type="entry name" value="AAA_22"/>
    <property type="match status" value="1"/>
</dbReference>